<dbReference type="RefSeq" id="WP_179503410.1">
    <property type="nucleotide sequence ID" value="NZ_JACCAA010000001.1"/>
</dbReference>
<organism evidence="2 3">
    <name type="scientific">Nocardioides daedukensis</name>
    <dbReference type="NCBI Taxonomy" id="634462"/>
    <lineage>
        <taxon>Bacteria</taxon>
        <taxon>Bacillati</taxon>
        <taxon>Actinomycetota</taxon>
        <taxon>Actinomycetes</taxon>
        <taxon>Propionibacteriales</taxon>
        <taxon>Nocardioidaceae</taxon>
        <taxon>Nocardioides</taxon>
    </lineage>
</organism>
<accession>A0A7Y9S6U3</accession>
<dbReference type="CDD" id="cd00657">
    <property type="entry name" value="Ferritin_like"/>
    <property type="match status" value="1"/>
</dbReference>
<dbReference type="InterPro" id="IPR009078">
    <property type="entry name" value="Ferritin-like_SF"/>
</dbReference>
<dbReference type="Gene3D" id="1.20.1260.10">
    <property type="match status" value="1"/>
</dbReference>
<gene>
    <name evidence="2" type="ORF">BJ980_003408</name>
</gene>
<sequence length="233" mass="25101">MTESSPAAEGVAFSDPSYRAAVVDLLGVIAYGEIAAFERLAEDAKLAPDLADKVALATMASAELTNVNKLRDRLEELGADPFEAMAPFSKALDSFHEHTAPSNWLEGLVKAYVGDGLARDFYAEIAAFIDVDTRELILDSLDNATHSQFVVDRVRSAIAEDPRVGGPLALWGRRLMGEALTQAQRVAADHDALSALLAGGVDRPGMDLAALGRMFNRLTERHALRMEELGLAH</sequence>
<keyword evidence="3" id="KW-1185">Reference proteome</keyword>
<protein>
    <recommendedName>
        <fullName evidence="1">Ferritin-like domain-containing protein</fullName>
    </recommendedName>
</protein>
<name>A0A7Y9S6U3_9ACTN</name>
<evidence type="ECO:0000259" key="1">
    <source>
        <dbReference type="Pfam" id="PF13794"/>
    </source>
</evidence>
<dbReference type="AlphaFoldDB" id="A0A7Y9S6U3"/>
<evidence type="ECO:0000313" key="3">
    <source>
        <dbReference type="Proteomes" id="UP000540656"/>
    </source>
</evidence>
<dbReference type="InterPro" id="IPR012347">
    <property type="entry name" value="Ferritin-like"/>
</dbReference>
<dbReference type="SUPFAM" id="SSF47240">
    <property type="entry name" value="Ferritin-like"/>
    <property type="match status" value="1"/>
</dbReference>
<feature type="domain" description="Ferritin-like" evidence="1">
    <location>
        <begin position="17"/>
        <end position="200"/>
    </location>
</feature>
<dbReference type="Pfam" id="PF13794">
    <property type="entry name" value="MiaE_2"/>
    <property type="match status" value="1"/>
</dbReference>
<proteinExistence type="predicted"/>
<dbReference type="Proteomes" id="UP000540656">
    <property type="component" value="Unassembled WGS sequence"/>
</dbReference>
<reference evidence="2 3" key="1">
    <citation type="submission" date="2020-07" db="EMBL/GenBank/DDBJ databases">
        <title>Sequencing the genomes of 1000 actinobacteria strains.</title>
        <authorList>
            <person name="Klenk H.-P."/>
        </authorList>
    </citation>
    <scope>NUCLEOTIDE SEQUENCE [LARGE SCALE GENOMIC DNA]</scope>
    <source>
        <strain evidence="2 3">DSM 23819</strain>
    </source>
</reference>
<dbReference type="InterPro" id="IPR059125">
    <property type="entry name" value="Ferritin_actino"/>
</dbReference>
<dbReference type="EMBL" id="JACCAA010000001">
    <property type="protein sequence ID" value="NYG60485.1"/>
    <property type="molecule type" value="Genomic_DNA"/>
</dbReference>
<evidence type="ECO:0000313" key="2">
    <source>
        <dbReference type="EMBL" id="NYG60485.1"/>
    </source>
</evidence>
<comment type="caution">
    <text evidence="2">The sequence shown here is derived from an EMBL/GenBank/DDBJ whole genome shotgun (WGS) entry which is preliminary data.</text>
</comment>